<dbReference type="PROSITE" id="PS50850">
    <property type="entry name" value="MFS"/>
    <property type="match status" value="1"/>
</dbReference>
<keyword evidence="3 5" id="KW-1133">Transmembrane helix</keyword>
<dbReference type="Pfam" id="PF07690">
    <property type="entry name" value="MFS_1"/>
    <property type="match status" value="1"/>
</dbReference>
<feature type="transmembrane region" description="Helical" evidence="5">
    <location>
        <begin position="36"/>
        <end position="56"/>
    </location>
</feature>
<evidence type="ECO:0000256" key="4">
    <source>
        <dbReference type="ARBA" id="ARBA00023136"/>
    </source>
</evidence>
<evidence type="ECO:0000313" key="8">
    <source>
        <dbReference type="Proteomes" id="UP000620075"/>
    </source>
</evidence>
<feature type="transmembrane region" description="Helical" evidence="5">
    <location>
        <begin position="329"/>
        <end position="349"/>
    </location>
</feature>
<feature type="transmembrane region" description="Helical" evidence="5">
    <location>
        <begin position="265"/>
        <end position="283"/>
    </location>
</feature>
<dbReference type="PANTHER" id="PTHR23527:SF1">
    <property type="entry name" value="BLL3282 PROTEIN"/>
    <property type="match status" value="1"/>
</dbReference>
<dbReference type="GO" id="GO:0022857">
    <property type="term" value="F:transmembrane transporter activity"/>
    <property type="evidence" value="ECO:0007669"/>
    <property type="project" value="InterPro"/>
</dbReference>
<keyword evidence="2 5" id="KW-0812">Transmembrane</keyword>
<protein>
    <submittedName>
        <fullName evidence="7">MFS transporter</fullName>
    </submittedName>
</protein>
<feature type="transmembrane region" description="Helical" evidence="5">
    <location>
        <begin position="153"/>
        <end position="175"/>
    </location>
</feature>
<comment type="subcellular location">
    <subcellularLocation>
        <location evidence="1">Cell membrane</location>
        <topology evidence="1">Multi-pass membrane protein</topology>
    </subcellularLocation>
</comment>
<dbReference type="InterPro" id="IPR020846">
    <property type="entry name" value="MFS_dom"/>
</dbReference>
<dbReference type="GO" id="GO:0005886">
    <property type="term" value="C:plasma membrane"/>
    <property type="evidence" value="ECO:0007669"/>
    <property type="project" value="UniProtKB-SubCell"/>
</dbReference>
<accession>A0A934KKS6</accession>
<dbReference type="EMBL" id="JAEKNQ010000044">
    <property type="protein sequence ID" value="MBJ7603870.1"/>
    <property type="molecule type" value="Genomic_DNA"/>
</dbReference>
<feature type="transmembrane region" description="Helical" evidence="5">
    <location>
        <begin position="87"/>
        <end position="110"/>
    </location>
</feature>
<reference evidence="7 8" key="1">
    <citation type="submission" date="2020-10" db="EMBL/GenBank/DDBJ databases">
        <title>Ca. Dormibacterota MAGs.</title>
        <authorList>
            <person name="Montgomery K."/>
        </authorList>
    </citation>
    <scope>NUCLEOTIDE SEQUENCE [LARGE SCALE GENOMIC DNA]</scope>
    <source>
        <strain evidence="7">SC8811_S16_3</strain>
    </source>
</reference>
<gene>
    <name evidence="7" type="ORF">JF888_11850</name>
</gene>
<keyword evidence="4 5" id="KW-0472">Membrane</keyword>
<evidence type="ECO:0000313" key="7">
    <source>
        <dbReference type="EMBL" id="MBJ7603870.1"/>
    </source>
</evidence>
<dbReference type="InterPro" id="IPR011701">
    <property type="entry name" value="MFS"/>
</dbReference>
<sequence>MALAVQTAISIVAAALAVLLPFVKDEFRLTYAEAGVVVNFSFVGGFLTIALAGLVVDALGDRLVLVLGGLLAGAAAMAAAISLNFWMLLLVLVVMGVGVATPTPAGSVAVRRAFPLRLRGMVMSIRQTGVPFGFFFAALILPSIAIGRGWRSAMVVAGLISIVVALIALVVYRSAEAVERVEGSKRGLVSVFNRDSAIASAGGVFLVAAQMSLLTYLVSYLVHDRRLSLTTSAGFLAIAQLGGAGARVLWGVVSDRLLGGSRRTALLLAAATGAVGSLLLAALPASAPLAVLLPAILVAAAGAVGWNGVQISYLSELARPGTEGRNVGIGLMIQQPGILAGPFVFGLVADLTGSFRLAWVLLAAFLATAMVIMSASRESIPTAEVELA</sequence>
<feature type="transmembrane region" description="Helical" evidence="5">
    <location>
        <begin position="196"/>
        <end position="221"/>
    </location>
</feature>
<comment type="caution">
    <text evidence="7">The sequence shown here is derived from an EMBL/GenBank/DDBJ whole genome shotgun (WGS) entry which is preliminary data.</text>
</comment>
<dbReference type="InterPro" id="IPR036259">
    <property type="entry name" value="MFS_trans_sf"/>
</dbReference>
<feature type="transmembrane region" description="Helical" evidence="5">
    <location>
        <begin position="130"/>
        <end position="147"/>
    </location>
</feature>
<dbReference type="AlphaFoldDB" id="A0A934KKS6"/>
<proteinExistence type="predicted"/>
<dbReference type="RefSeq" id="WP_338180582.1">
    <property type="nucleotide sequence ID" value="NZ_JAEKNQ010000044.1"/>
</dbReference>
<evidence type="ECO:0000256" key="1">
    <source>
        <dbReference type="ARBA" id="ARBA00004651"/>
    </source>
</evidence>
<dbReference type="SUPFAM" id="SSF103473">
    <property type="entry name" value="MFS general substrate transporter"/>
    <property type="match status" value="1"/>
</dbReference>
<name>A0A934KKS6_9BACT</name>
<feature type="domain" description="Major facilitator superfamily (MFS) profile" evidence="6">
    <location>
        <begin position="1"/>
        <end position="381"/>
    </location>
</feature>
<evidence type="ECO:0000256" key="3">
    <source>
        <dbReference type="ARBA" id="ARBA00022989"/>
    </source>
</evidence>
<feature type="transmembrane region" description="Helical" evidence="5">
    <location>
        <begin position="289"/>
        <end position="309"/>
    </location>
</feature>
<organism evidence="7 8">
    <name type="scientific">Candidatus Dormiibacter inghamiae</name>
    <dbReference type="NCBI Taxonomy" id="3127013"/>
    <lineage>
        <taxon>Bacteria</taxon>
        <taxon>Bacillati</taxon>
        <taxon>Candidatus Dormiibacterota</taxon>
        <taxon>Candidatus Dormibacteria</taxon>
        <taxon>Candidatus Dormibacterales</taxon>
        <taxon>Candidatus Dormibacteraceae</taxon>
        <taxon>Candidatus Dormiibacter</taxon>
    </lineage>
</organism>
<evidence type="ECO:0000256" key="5">
    <source>
        <dbReference type="SAM" id="Phobius"/>
    </source>
</evidence>
<dbReference type="Gene3D" id="1.20.1250.20">
    <property type="entry name" value="MFS general substrate transporter like domains"/>
    <property type="match status" value="2"/>
</dbReference>
<feature type="transmembrane region" description="Helical" evidence="5">
    <location>
        <begin position="63"/>
        <end position="81"/>
    </location>
</feature>
<evidence type="ECO:0000256" key="2">
    <source>
        <dbReference type="ARBA" id="ARBA00022692"/>
    </source>
</evidence>
<dbReference type="PANTHER" id="PTHR23527">
    <property type="entry name" value="BLL3282 PROTEIN"/>
    <property type="match status" value="1"/>
</dbReference>
<feature type="transmembrane region" description="Helical" evidence="5">
    <location>
        <begin position="355"/>
        <end position="373"/>
    </location>
</feature>
<evidence type="ECO:0000259" key="6">
    <source>
        <dbReference type="PROSITE" id="PS50850"/>
    </source>
</evidence>
<dbReference type="InterPro" id="IPR052952">
    <property type="entry name" value="MFS-Transporter"/>
</dbReference>
<feature type="transmembrane region" description="Helical" evidence="5">
    <location>
        <begin position="233"/>
        <end position="253"/>
    </location>
</feature>
<dbReference type="Proteomes" id="UP000620075">
    <property type="component" value="Unassembled WGS sequence"/>
</dbReference>